<dbReference type="PANTHER" id="PTHR33734:SF22">
    <property type="entry name" value="MEMBRANE-BOUND LYTIC MUREIN TRANSGLYCOSYLASE D"/>
    <property type="match status" value="1"/>
</dbReference>
<feature type="domain" description="LysM" evidence="2">
    <location>
        <begin position="823"/>
        <end position="867"/>
    </location>
</feature>
<dbReference type="eggNOG" id="COG0741">
    <property type="taxonomic scope" value="Bacteria"/>
</dbReference>
<dbReference type="InterPro" id="IPR023346">
    <property type="entry name" value="Lysozyme-like_dom_sf"/>
</dbReference>
<evidence type="ECO:0000313" key="4">
    <source>
        <dbReference type="Proteomes" id="UP000017148"/>
    </source>
</evidence>
<dbReference type="InterPro" id="IPR036779">
    <property type="entry name" value="LysM_dom_sf"/>
</dbReference>
<feature type="domain" description="LysM" evidence="2">
    <location>
        <begin position="756"/>
        <end position="800"/>
    </location>
</feature>
<dbReference type="GO" id="GO:0008932">
    <property type="term" value="F:lytic endotransglycosylase activity"/>
    <property type="evidence" value="ECO:0007669"/>
    <property type="project" value="TreeGrafter"/>
</dbReference>
<dbReference type="Proteomes" id="UP000017148">
    <property type="component" value="Unassembled WGS sequence"/>
</dbReference>
<keyword evidence="4" id="KW-1185">Reference proteome</keyword>
<proteinExistence type="predicted"/>
<dbReference type="STRING" id="1313304.CALK_0704"/>
<name>U7DAT9_9BACT</name>
<reference evidence="3 4" key="1">
    <citation type="journal article" date="2013" name="Environ. Microbiol.">
        <title>Genome analysis of Chitinivibrio alkaliphilus gen. nov., sp. nov., a novel extremely haloalkaliphilic anaerobic chitinolytic bacterium from the candidate phylum Termite Group 3.</title>
        <authorList>
            <person name="Sorokin D.Y."/>
            <person name="Gumerov V.M."/>
            <person name="Rakitin A.L."/>
            <person name="Beletsky A.V."/>
            <person name="Damste J.S."/>
            <person name="Muyzer G."/>
            <person name="Mardanov A.V."/>
            <person name="Ravin N.V."/>
        </authorList>
    </citation>
    <scope>NUCLEOTIDE SEQUENCE [LARGE SCALE GENOMIC DNA]</scope>
    <source>
        <strain evidence="3 4">ACht1</strain>
    </source>
</reference>
<dbReference type="PANTHER" id="PTHR33734">
    <property type="entry name" value="LYSM DOMAIN-CONTAINING GPI-ANCHORED PROTEIN 2"/>
    <property type="match status" value="1"/>
</dbReference>
<dbReference type="OrthoDB" id="9815002at2"/>
<evidence type="ECO:0000259" key="2">
    <source>
        <dbReference type="PROSITE" id="PS51782"/>
    </source>
</evidence>
<dbReference type="InterPro" id="IPR018392">
    <property type="entry name" value="LysM"/>
</dbReference>
<sequence length="871" mass="98443">MKTPLLFCTIVGILLISACSPAMREERVRSRAEVVRDSLEQTQEPRKDLPEDESRLITDPIEVLLISDTLISAAELFAMDGDFSTGNELVQLAFEVLLSHEEISHHEDLIAELRIYERMGNFYVNLAPESYLDSLPDEIAPYVTQMQLESVMSSLDTTTMDTALIPTDCFSAPYNIPITHNARVNAALLTLLAEHRRPYMNRLLHRGEQFRPFMNEIYEEYGLPTDLTYLPLLESAFNLKAYSVAHASGVWQFIPSTGKIFDLRQNYWIDERRDPIKATIASARYFSRLHGLFDDWYLALAAYNCGEGRVRRELNRSDGDTYWDLDRLPRETMNYVPLYIAYQIIAKNARCFGFDYGPVEELYTFDTVMVSDCLDMRRIAEGIGVTYDELQSLNPHILHWATPPNMDDVILYLPEGTRDAFDTYYASLTPADMVEWYRYKVQPGDNLSTIARTFNTSVSAIQSINSMRSSRIVAGRYIFIPVESTQEAERLLKQRGKPQDTGRQKRRYRVSAGETASEIAHTMGVSLSDMRSWNPDVSLSRIRPGQILTIYTDHDHAKTHRVVSGDSGYAIARKYGISLDELRQHNPGKNLARLSVGDTLFLGSPETGTPPESASAKPSRNQKQYHRVESGETAYAISREYAVSLDSLRSWNAGHDLGRLSIGDTLTIFGEQPKDETAHQETTPPAEEPSSSSSEEKEKRYYRVSQGETLFSISQALSVPVSSLITWNDKDVHAPVIHPGERLIYYTTSQAPQDHIRYRVNRGDSYFSIARKFSTSAKEIAAANNRDTTEVLRVGEILHIPDTTGPRPSQEKPAAASDSAELTTYTVQQGDNLWSISRAFNTTVHEICVTNNIETSTRLYPGDTLLIRQSE</sequence>
<feature type="compositionally biased region" description="Polar residues" evidence="1">
    <location>
        <begin position="606"/>
        <end position="622"/>
    </location>
</feature>
<dbReference type="SUPFAM" id="SSF54106">
    <property type="entry name" value="LysM domain"/>
    <property type="match status" value="7"/>
</dbReference>
<dbReference type="PROSITE" id="PS51782">
    <property type="entry name" value="LYSM"/>
    <property type="match status" value="7"/>
</dbReference>
<feature type="region of interest" description="Disordered" evidence="1">
    <location>
        <begin position="602"/>
        <end position="628"/>
    </location>
</feature>
<dbReference type="SUPFAM" id="SSF53955">
    <property type="entry name" value="Lysozyme-like"/>
    <property type="match status" value="1"/>
</dbReference>
<protein>
    <submittedName>
        <fullName evidence="3">Lytic transglycosylase catalytic</fullName>
    </submittedName>
</protein>
<feature type="region of interest" description="Disordered" evidence="1">
    <location>
        <begin position="493"/>
        <end position="513"/>
    </location>
</feature>
<gene>
    <name evidence="3" type="ORF">CALK_0704</name>
</gene>
<evidence type="ECO:0000256" key="1">
    <source>
        <dbReference type="SAM" id="MobiDB-lite"/>
    </source>
</evidence>
<comment type="caution">
    <text evidence="3">The sequence shown here is derived from an EMBL/GenBank/DDBJ whole genome shotgun (WGS) entry which is preliminary data.</text>
</comment>
<dbReference type="eggNOG" id="COG1388">
    <property type="taxonomic scope" value="Bacteria"/>
</dbReference>
<feature type="domain" description="LysM" evidence="2">
    <location>
        <begin position="558"/>
        <end position="602"/>
    </location>
</feature>
<dbReference type="PROSITE" id="PS51257">
    <property type="entry name" value="PROKAR_LIPOPROTEIN"/>
    <property type="match status" value="1"/>
</dbReference>
<dbReference type="Gene3D" id="1.10.530.10">
    <property type="match status" value="1"/>
</dbReference>
<feature type="domain" description="LysM" evidence="2">
    <location>
        <begin position="700"/>
        <end position="745"/>
    </location>
</feature>
<organism evidence="3 4">
    <name type="scientific">Chitinivibrio alkaliphilus ACht1</name>
    <dbReference type="NCBI Taxonomy" id="1313304"/>
    <lineage>
        <taxon>Bacteria</taxon>
        <taxon>Pseudomonadati</taxon>
        <taxon>Fibrobacterota</taxon>
        <taxon>Chitinivibrionia</taxon>
        <taxon>Chitinivibrionales</taxon>
        <taxon>Chitinivibrionaceae</taxon>
        <taxon>Chitinivibrio</taxon>
    </lineage>
</organism>
<dbReference type="AlphaFoldDB" id="U7DAT9"/>
<dbReference type="Pfam" id="PF01464">
    <property type="entry name" value="SLT"/>
    <property type="match status" value="1"/>
</dbReference>
<feature type="domain" description="LysM" evidence="2">
    <location>
        <begin position="506"/>
        <end position="550"/>
    </location>
</feature>
<feature type="domain" description="LysM" evidence="2">
    <location>
        <begin position="437"/>
        <end position="480"/>
    </location>
</feature>
<accession>U7DAT9</accession>
<feature type="domain" description="LysM" evidence="2">
    <location>
        <begin position="624"/>
        <end position="668"/>
    </location>
</feature>
<dbReference type="Pfam" id="PF01476">
    <property type="entry name" value="LysM"/>
    <property type="match status" value="7"/>
</dbReference>
<dbReference type="CDD" id="cd00118">
    <property type="entry name" value="LysM"/>
    <property type="match status" value="7"/>
</dbReference>
<dbReference type="Gene3D" id="3.10.350.10">
    <property type="entry name" value="LysM domain"/>
    <property type="match status" value="7"/>
</dbReference>
<dbReference type="PATRIC" id="fig|1313304.3.peg.675"/>
<dbReference type="InterPro" id="IPR008258">
    <property type="entry name" value="Transglycosylase_SLT_dom_1"/>
</dbReference>
<evidence type="ECO:0000313" key="3">
    <source>
        <dbReference type="EMBL" id="ERP38688.1"/>
    </source>
</evidence>
<feature type="compositionally biased region" description="Basic and acidic residues" evidence="1">
    <location>
        <begin position="493"/>
        <end position="503"/>
    </location>
</feature>
<dbReference type="CDD" id="cd16894">
    <property type="entry name" value="MltD-like"/>
    <property type="match status" value="1"/>
</dbReference>
<dbReference type="SMART" id="SM00257">
    <property type="entry name" value="LysM"/>
    <property type="match status" value="7"/>
</dbReference>
<dbReference type="RefSeq" id="WP_022636223.1">
    <property type="nucleotide sequence ID" value="NZ_ASJR01000005.1"/>
</dbReference>
<feature type="region of interest" description="Disordered" evidence="1">
    <location>
        <begin position="674"/>
        <end position="701"/>
    </location>
</feature>
<dbReference type="EMBL" id="ASJR01000005">
    <property type="protein sequence ID" value="ERP38688.1"/>
    <property type="molecule type" value="Genomic_DNA"/>
</dbReference>
<feature type="region of interest" description="Disordered" evidence="1">
    <location>
        <begin position="34"/>
        <end position="53"/>
    </location>
</feature>
<feature type="region of interest" description="Disordered" evidence="1">
    <location>
        <begin position="801"/>
        <end position="821"/>
    </location>
</feature>